<keyword evidence="6" id="KW-0699">rRNA-binding</keyword>
<evidence type="ECO:0000256" key="3">
    <source>
        <dbReference type="ARBA" id="ARBA00022741"/>
    </source>
</evidence>
<dbReference type="InterPro" id="IPR027417">
    <property type="entry name" value="P-loop_NTPase"/>
</dbReference>
<dbReference type="GO" id="GO:0043024">
    <property type="term" value="F:ribosomal small subunit binding"/>
    <property type="evidence" value="ECO:0007669"/>
    <property type="project" value="TreeGrafter"/>
</dbReference>
<dbReference type="SUPFAM" id="SSF54814">
    <property type="entry name" value="Prokaryotic type KH domain (KH-domain type II)"/>
    <property type="match status" value="1"/>
</dbReference>
<feature type="binding site" evidence="6">
    <location>
        <begin position="44"/>
        <end position="48"/>
    </location>
    <ligand>
        <name>GTP</name>
        <dbReference type="ChEBI" id="CHEBI:37565"/>
    </ligand>
</feature>
<dbReference type="NCBIfam" id="TIGR00231">
    <property type="entry name" value="small_GTP"/>
    <property type="match status" value="1"/>
</dbReference>
<dbReference type="InterPro" id="IPR009019">
    <property type="entry name" value="KH_sf_prok-type"/>
</dbReference>
<comment type="function">
    <text evidence="6">An essential GTPase that binds both GDP and GTP, with rapid nucleotide exchange. Plays a role in 16S rRNA processing and 30S ribosomal subunit biogenesis and possibly also in cell cycle regulation and energy metabolism.</text>
</comment>
<evidence type="ECO:0000256" key="6">
    <source>
        <dbReference type="HAMAP-Rule" id="MF_00367"/>
    </source>
</evidence>
<evidence type="ECO:0000256" key="2">
    <source>
        <dbReference type="ARBA" id="ARBA00020484"/>
    </source>
</evidence>
<comment type="caution">
    <text evidence="11">The sequence shown here is derived from an EMBL/GenBank/DDBJ whole genome shotgun (WGS) entry which is preliminary data.</text>
</comment>
<dbReference type="CDD" id="cd04163">
    <property type="entry name" value="Era"/>
    <property type="match status" value="1"/>
</dbReference>
<dbReference type="Proteomes" id="UP000194003">
    <property type="component" value="Unassembled WGS sequence"/>
</dbReference>
<dbReference type="PANTHER" id="PTHR42698">
    <property type="entry name" value="GTPASE ERA"/>
    <property type="match status" value="1"/>
</dbReference>
<dbReference type="NCBIfam" id="TIGR00436">
    <property type="entry name" value="era"/>
    <property type="match status" value="1"/>
</dbReference>
<keyword evidence="5 6" id="KW-0342">GTP-binding</keyword>
<dbReference type="Gene3D" id="3.30.300.20">
    <property type="match status" value="1"/>
</dbReference>
<evidence type="ECO:0000313" key="12">
    <source>
        <dbReference type="Proteomes" id="UP000194003"/>
    </source>
</evidence>
<dbReference type="SUPFAM" id="SSF52540">
    <property type="entry name" value="P-loop containing nucleoside triphosphate hydrolases"/>
    <property type="match status" value="1"/>
</dbReference>
<dbReference type="GO" id="GO:0005886">
    <property type="term" value="C:plasma membrane"/>
    <property type="evidence" value="ECO:0007669"/>
    <property type="project" value="UniProtKB-SubCell"/>
</dbReference>
<dbReference type="InterPro" id="IPR006073">
    <property type="entry name" value="GTP-bd"/>
</dbReference>
<comment type="subcellular location">
    <subcellularLocation>
        <location evidence="6">Cytoplasm</location>
    </subcellularLocation>
    <subcellularLocation>
        <location evidence="6">Cell membrane</location>
        <topology evidence="6">Peripheral membrane protein</topology>
    </subcellularLocation>
</comment>
<dbReference type="InterPro" id="IPR005225">
    <property type="entry name" value="Small_GTP-bd"/>
</dbReference>
<name>A0A1Y2K501_9PROT</name>
<dbReference type="Pfam" id="PF01926">
    <property type="entry name" value="MMR_HSR1"/>
    <property type="match status" value="1"/>
</dbReference>
<keyword evidence="6" id="KW-0690">Ribosome biogenesis</keyword>
<dbReference type="HAMAP" id="MF_00367">
    <property type="entry name" value="GTPase_Era"/>
    <property type="match status" value="1"/>
</dbReference>
<dbReference type="AlphaFoldDB" id="A0A1Y2K501"/>
<feature type="domain" description="Era-type G" evidence="10">
    <location>
        <begin position="1"/>
        <end position="159"/>
    </location>
</feature>
<dbReference type="InterPro" id="IPR015946">
    <property type="entry name" value="KH_dom-like_a/b"/>
</dbReference>
<comment type="caution">
    <text evidence="6 7">Lacks conserved residue(s) required for the propagation of feature annotation.</text>
</comment>
<keyword evidence="6" id="KW-0963">Cytoplasm</keyword>
<dbReference type="InterPro" id="IPR030388">
    <property type="entry name" value="G_ERA_dom"/>
</dbReference>
<dbReference type="GO" id="GO:0005829">
    <property type="term" value="C:cytosol"/>
    <property type="evidence" value="ECO:0007669"/>
    <property type="project" value="TreeGrafter"/>
</dbReference>
<evidence type="ECO:0000313" key="11">
    <source>
        <dbReference type="EMBL" id="OSM04306.1"/>
    </source>
</evidence>
<evidence type="ECO:0000256" key="8">
    <source>
        <dbReference type="RuleBase" id="RU003761"/>
    </source>
</evidence>
<proteinExistence type="inferred from homology"/>
<dbReference type="STRING" id="1434232.MAIT1_04181"/>
<dbReference type="NCBIfam" id="NF000908">
    <property type="entry name" value="PRK00089.1"/>
    <property type="match status" value="1"/>
</dbReference>
<comment type="subunit">
    <text evidence="6">Monomer.</text>
</comment>
<accession>A0A1Y2K501</accession>
<keyword evidence="3 6" id="KW-0547">Nucleotide-binding</keyword>
<keyword evidence="4 6" id="KW-0694">RNA-binding</keyword>
<evidence type="ECO:0000256" key="5">
    <source>
        <dbReference type="ARBA" id="ARBA00023134"/>
    </source>
</evidence>
<comment type="similarity">
    <text evidence="1 6 7 8">Belongs to the TRAFAC class TrmE-Era-EngA-EngB-Septin-like GTPase superfamily. Era GTPase family.</text>
</comment>
<dbReference type="PANTHER" id="PTHR42698:SF1">
    <property type="entry name" value="GTPASE ERA, MITOCHONDRIAL"/>
    <property type="match status" value="1"/>
</dbReference>
<reference evidence="11 12" key="1">
    <citation type="journal article" date="2016" name="BMC Genomics">
        <title>Combined genomic and structural analyses of a cultured magnetotactic bacterium reveals its niche adaptation to a dynamic environment.</title>
        <authorList>
            <person name="Araujo A.C."/>
            <person name="Morillo V."/>
            <person name="Cypriano J."/>
            <person name="Teixeira L.C."/>
            <person name="Leao P."/>
            <person name="Lyra S."/>
            <person name="Almeida L.G."/>
            <person name="Bazylinski D.A."/>
            <person name="Vasconcellos A.T."/>
            <person name="Abreu F."/>
            <person name="Lins U."/>
        </authorList>
    </citation>
    <scope>NUCLEOTIDE SEQUENCE [LARGE SCALE GENOMIC DNA]</scope>
    <source>
        <strain evidence="11 12">IT-1</strain>
    </source>
</reference>
<organism evidence="11 12">
    <name type="scientific">Magnetofaba australis IT-1</name>
    <dbReference type="NCBI Taxonomy" id="1434232"/>
    <lineage>
        <taxon>Bacteria</taxon>
        <taxon>Pseudomonadati</taxon>
        <taxon>Pseudomonadota</taxon>
        <taxon>Magnetococcia</taxon>
        <taxon>Magnetococcales</taxon>
        <taxon>Magnetococcaceae</taxon>
        <taxon>Magnetofaba</taxon>
    </lineage>
</organism>
<evidence type="ECO:0000256" key="7">
    <source>
        <dbReference type="PROSITE-ProRule" id="PRU01050"/>
    </source>
</evidence>
<dbReference type="EMBL" id="LVJN01000019">
    <property type="protein sequence ID" value="OSM04306.1"/>
    <property type="molecule type" value="Genomic_DNA"/>
</dbReference>
<dbReference type="Gene3D" id="3.40.50.300">
    <property type="entry name" value="P-loop containing nucleotide triphosphate hydrolases"/>
    <property type="match status" value="1"/>
</dbReference>
<feature type="domain" description="KH type-2" evidence="9">
    <location>
        <begin position="190"/>
        <end position="266"/>
    </location>
</feature>
<sequence>MGKSTFLNRVLGQKIAIVSHKPQTTRTRILGVLHRPGAQLVFLDTPGIHKTGKNRLNKAMVGAAFEACREVDAAVYFVDAQQGITPGDVEILQKLPLGGAPLYLAVNKADLLADKAALLPILDAASKCGVTFSEIAPISALEGDNVTRLVDLLADAMPEGPQYFPDDQVTDQPERFIAGEIVREKLFTHLKQELPYSVGVEVESFKEEGRVLHFHAAIVTARDTQKRIIIGAGGAMIKKIGTAARFELEKLLGCQVMLKLFVKVKKDWFDNPRLLREMGYPDELSDLGGGSDDAAS</sequence>
<evidence type="ECO:0000259" key="10">
    <source>
        <dbReference type="PROSITE" id="PS51713"/>
    </source>
</evidence>
<dbReference type="PROSITE" id="PS50823">
    <property type="entry name" value="KH_TYPE_2"/>
    <property type="match status" value="1"/>
</dbReference>
<dbReference type="GO" id="GO:0000028">
    <property type="term" value="P:ribosomal small subunit assembly"/>
    <property type="evidence" value="ECO:0007669"/>
    <property type="project" value="TreeGrafter"/>
</dbReference>
<evidence type="ECO:0000259" key="9">
    <source>
        <dbReference type="PROSITE" id="PS50823"/>
    </source>
</evidence>
<keyword evidence="6" id="KW-0472">Membrane</keyword>
<gene>
    <name evidence="6" type="primary">era</name>
    <name evidence="11" type="ORF">MAIT1_04181</name>
</gene>
<dbReference type="GO" id="GO:0005525">
    <property type="term" value="F:GTP binding"/>
    <property type="evidence" value="ECO:0007669"/>
    <property type="project" value="UniProtKB-UniRule"/>
</dbReference>
<dbReference type="GO" id="GO:0003924">
    <property type="term" value="F:GTPase activity"/>
    <property type="evidence" value="ECO:0007669"/>
    <property type="project" value="UniProtKB-UniRule"/>
</dbReference>
<evidence type="ECO:0000256" key="1">
    <source>
        <dbReference type="ARBA" id="ARBA00007921"/>
    </source>
</evidence>
<keyword evidence="6" id="KW-1003">Cell membrane</keyword>
<dbReference type="InterPro" id="IPR004044">
    <property type="entry name" value="KH_dom_type_2"/>
</dbReference>
<dbReference type="GO" id="GO:0070181">
    <property type="term" value="F:small ribosomal subunit rRNA binding"/>
    <property type="evidence" value="ECO:0007669"/>
    <property type="project" value="UniProtKB-UniRule"/>
</dbReference>
<dbReference type="PROSITE" id="PS51713">
    <property type="entry name" value="G_ERA"/>
    <property type="match status" value="1"/>
</dbReference>
<dbReference type="InterPro" id="IPR005662">
    <property type="entry name" value="GTPase_Era-like"/>
</dbReference>
<evidence type="ECO:0000256" key="4">
    <source>
        <dbReference type="ARBA" id="ARBA00022884"/>
    </source>
</evidence>
<protein>
    <recommendedName>
        <fullName evidence="2 6">GTPase Era</fullName>
    </recommendedName>
</protein>
<keyword evidence="12" id="KW-1185">Reference proteome</keyword>
<feature type="binding site" evidence="6">
    <location>
        <begin position="107"/>
        <end position="110"/>
    </location>
    <ligand>
        <name>GTP</name>
        <dbReference type="ChEBI" id="CHEBI:37565"/>
    </ligand>
</feature>
<dbReference type="Pfam" id="PF07650">
    <property type="entry name" value="KH_2"/>
    <property type="match status" value="1"/>
</dbReference>
<dbReference type="CDD" id="cd22534">
    <property type="entry name" value="KH-II_Era"/>
    <property type="match status" value="1"/>
</dbReference>